<dbReference type="EMBL" id="FZOC01000003">
    <property type="protein sequence ID" value="SNR88024.1"/>
    <property type="molecule type" value="Genomic_DNA"/>
</dbReference>
<dbReference type="AlphaFoldDB" id="A0A238ZZ11"/>
<evidence type="ECO:0000313" key="1">
    <source>
        <dbReference type="EMBL" id="SNR88024.1"/>
    </source>
</evidence>
<reference evidence="1 2" key="1">
    <citation type="submission" date="2017-06" db="EMBL/GenBank/DDBJ databases">
        <authorList>
            <person name="Kim H.J."/>
            <person name="Triplett B.A."/>
        </authorList>
    </citation>
    <scope>NUCLEOTIDE SEQUENCE [LARGE SCALE GENOMIC DNA]</scope>
    <source>
        <strain evidence="1 2">DSM 13116</strain>
    </source>
</reference>
<dbReference type="Proteomes" id="UP000198324">
    <property type="component" value="Unassembled WGS sequence"/>
</dbReference>
<proteinExistence type="predicted"/>
<accession>A0A238ZZ11</accession>
<keyword evidence="2" id="KW-1185">Reference proteome</keyword>
<name>A0A238ZZ11_9BACT</name>
<organism evidence="1 2">
    <name type="scientific">Humidesulfovibrio mexicanus</name>
    <dbReference type="NCBI Taxonomy" id="147047"/>
    <lineage>
        <taxon>Bacteria</taxon>
        <taxon>Pseudomonadati</taxon>
        <taxon>Thermodesulfobacteriota</taxon>
        <taxon>Desulfovibrionia</taxon>
        <taxon>Desulfovibrionales</taxon>
        <taxon>Desulfovibrionaceae</taxon>
        <taxon>Humidesulfovibrio</taxon>
    </lineage>
</organism>
<gene>
    <name evidence="1" type="ORF">SAMN04488503_1685</name>
</gene>
<dbReference type="RefSeq" id="WP_143337333.1">
    <property type="nucleotide sequence ID" value="NZ_FZOC01000003.1"/>
</dbReference>
<protein>
    <submittedName>
        <fullName evidence="1">Uncharacterized protein</fullName>
    </submittedName>
</protein>
<sequence>MRKVVDSNMLTSPALRHFFQGSHNNYVLISEYAAMEAYCCDSITGIYKSMKIISEFPKQVLVLNNTINVCGFNGKAAGLQRRLIDTRQTRDFQKFAKQIQQAQSGDRLLQQELFLLSKKACENIKRILRDAESMAPAFDIFAKTYSAEERNILRTDQAFTQSMLDKSMRHIMEIAVTLFSKHPRVVTLPNINELANTFIFRVSLCTYLLALEWGVKGGAQQARPKKIRNDLIDMHFAAYATFFDGFLSADAKANRIYNIAMFYLKNTLLS</sequence>
<evidence type="ECO:0000313" key="2">
    <source>
        <dbReference type="Proteomes" id="UP000198324"/>
    </source>
</evidence>
<dbReference type="OrthoDB" id="6824673at2"/>